<sequence length="55" mass="5187">MLPVAVAALDVSPGATCVVPNLAVIGAGIGTVFAGPVVGIVTGHGLGVTNTLSEC</sequence>
<comment type="caution">
    <text evidence="1">The sequence shown here is derived from an EMBL/GenBank/DDBJ whole genome shotgun (WGS) entry which is preliminary data.</text>
</comment>
<name>A0A7U9PTR2_9ACTN</name>
<dbReference type="AlphaFoldDB" id="A0A7U9PTR2"/>
<dbReference type="Proteomes" id="UP000287830">
    <property type="component" value="Unassembled WGS sequence"/>
</dbReference>
<evidence type="ECO:0000313" key="2">
    <source>
        <dbReference type="Proteomes" id="UP000287830"/>
    </source>
</evidence>
<protein>
    <submittedName>
        <fullName evidence="1">Uncharacterized protein</fullName>
    </submittedName>
</protein>
<accession>A0A7U9PTR2</accession>
<evidence type="ECO:0000313" key="1">
    <source>
        <dbReference type="EMBL" id="GCD32437.1"/>
    </source>
</evidence>
<organism evidence="1 2">
    <name type="scientific">Streptomyces chrestomyceticus JCM 4735</name>
    <dbReference type="NCBI Taxonomy" id="1306181"/>
    <lineage>
        <taxon>Bacteria</taxon>
        <taxon>Bacillati</taxon>
        <taxon>Actinomycetota</taxon>
        <taxon>Actinomycetes</taxon>
        <taxon>Kitasatosporales</taxon>
        <taxon>Streptomycetaceae</taxon>
        <taxon>Streptomyces</taxon>
    </lineage>
</organism>
<dbReference type="EMBL" id="BHZC01000001">
    <property type="protein sequence ID" value="GCD32437.1"/>
    <property type="molecule type" value="Genomic_DNA"/>
</dbReference>
<proteinExistence type="predicted"/>
<gene>
    <name evidence="1" type="ORF">OEIGOIKO_00150</name>
</gene>
<reference evidence="1 2" key="1">
    <citation type="submission" date="2018-11" db="EMBL/GenBank/DDBJ databases">
        <title>Whole genome sequence of Streptomyces chrestomyceticus NBRC 13444(T).</title>
        <authorList>
            <person name="Komaki H."/>
            <person name="Tamura T."/>
        </authorList>
    </citation>
    <scope>NUCLEOTIDE SEQUENCE [LARGE SCALE GENOMIC DNA]</scope>
    <source>
        <strain evidence="1 2">NBRC 13444</strain>
    </source>
</reference>